<keyword evidence="6" id="KW-1185">Reference proteome</keyword>
<feature type="domain" description="Glycosyltransferase subfamily 4-like N-terminal" evidence="4">
    <location>
        <begin position="199"/>
        <end position="312"/>
    </location>
</feature>
<dbReference type="GO" id="GO:0016757">
    <property type="term" value="F:glycosyltransferase activity"/>
    <property type="evidence" value="ECO:0007669"/>
    <property type="project" value="UniProtKB-KW"/>
</dbReference>
<evidence type="ECO:0000313" key="5">
    <source>
        <dbReference type="EMBL" id="MFC3492413.1"/>
    </source>
</evidence>
<dbReference type="InterPro" id="IPR001296">
    <property type="entry name" value="Glyco_trans_1"/>
</dbReference>
<protein>
    <submittedName>
        <fullName evidence="5">Glycosyltransferase family 4 protein</fullName>
        <ecNumber evidence="5">2.4.-.-</ecNumber>
    </submittedName>
</protein>
<keyword evidence="2 5" id="KW-0808">Transferase</keyword>
<dbReference type="PANTHER" id="PTHR12526">
    <property type="entry name" value="GLYCOSYLTRANSFERASE"/>
    <property type="match status" value="1"/>
</dbReference>
<dbReference type="Gene3D" id="3.40.50.2000">
    <property type="entry name" value="Glycogen Phosphorylase B"/>
    <property type="match status" value="2"/>
</dbReference>
<evidence type="ECO:0000259" key="3">
    <source>
        <dbReference type="Pfam" id="PF00534"/>
    </source>
</evidence>
<dbReference type="EC" id="2.4.-.-" evidence="5"/>
<dbReference type="EMBL" id="JBHRWO010000007">
    <property type="protein sequence ID" value="MFC3492413.1"/>
    <property type="molecule type" value="Genomic_DNA"/>
</dbReference>
<evidence type="ECO:0000313" key="6">
    <source>
        <dbReference type="Proteomes" id="UP001595712"/>
    </source>
</evidence>
<feature type="domain" description="Glycosyl transferase family 1" evidence="3">
    <location>
        <begin position="333"/>
        <end position="490"/>
    </location>
</feature>
<organism evidence="5 6">
    <name type="scientific">Glycomyces rhizosphaerae</name>
    <dbReference type="NCBI Taxonomy" id="2054422"/>
    <lineage>
        <taxon>Bacteria</taxon>
        <taxon>Bacillati</taxon>
        <taxon>Actinomycetota</taxon>
        <taxon>Actinomycetes</taxon>
        <taxon>Glycomycetales</taxon>
        <taxon>Glycomycetaceae</taxon>
        <taxon>Glycomyces</taxon>
    </lineage>
</organism>
<evidence type="ECO:0000259" key="4">
    <source>
        <dbReference type="Pfam" id="PF13439"/>
    </source>
</evidence>
<dbReference type="InterPro" id="IPR028098">
    <property type="entry name" value="Glyco_trans_4-like_N"/>
</dbReference>
<keyword evidence="1 5" id="KW-0328">Glycosyltransferase</keyword>
<sequence>MTRSDTIDTPAQASAAYRGRIVMLVQNGVEGDSRVQKQAESAAAAGWEVFLLGCSPTGGPRKWTIGGAKVRLLPVEHVLDRRAHEIRPGRLRDPLAYPYGPAREYRTRRLKVRRLELRLARARLAADADRLPAVSVRCREAGLKLRSIGLRLNGSWTELRSRRTDRLRERRATMTSGLDRLTTRLWRLLPPGRVWRRFDPALWELELAFGPVIDKLGPDLIHANDFQMLGVGARAAVRARAKGRSLKLVWDVHEYLPGMGPWDPHPRWHEAQLAHEREYAPCADAVVTVSAPLADLLRERHRLAATPTVITNAPEVRGAEAESEVPSLRERCGIGPHTPLIVYSGVAAERRGLDEIVAALPALPGVHAALVIRSRKIPYALHLRDSAERLGVADRVHFLPYVPHRQVVPFLSEADVGVIPLHHHLNHEIALITKFFEYSRARLPIVVSDVEAMAAQVTATGQGEVFRARDAEALAQAVKAVLADPDRYRAAYDDPERFAEWTWEAQARKLDAIYQRLLDG</sequence>
<dbReference type="PANTHER" id="PTHR12526:SF510">
    <property type="entry name" value="D-INOSITOL 3-PHOSPHATE GLYCOSYLTRANSFERASE"/>
    <property type="match status" value="1"/>
</dbReference>
<comment type="caution">
    <text evidence="5">The sequence shown here is derived from an EMBL/GenBank/DDBJ whole genome shotgun (WGS) entry which is preliminary data.</text>
</comment>
<gene>
    <name evidence="5" type="ORF">ACFO8M_07945</name>
</gene>
<dbReference type="SUPFAM" id="SSF53756">
    <property type="entry name" value="UDP-Glycosyltransferase/glycogen phosphorylase"/>
    <property type="match status" value="1"/>
</dbReference>
<name>A0ABV7PYL4_9ACTN</name>
<accession>A0ABV7PYL4</accession>
<evidence type="ECO:0000256" key="2">
    <source>
        <dbReference type="ARBA" id="ARBA00022679"/>
    </source>
</evidence>
<dbReference type="CDD" id="cd03801">
    <property type="entry name" value="GT4_PimA-like"/>
    <property type="match status" value="1"/>
</dbReference>
<evidence type="ECO:0000256" key="1">
    <source>
        <dbReference type="ARBA" id="ARBA00022676"/>
    </source>
</evidence>
<reference evidence="6" key="1">
    <citation type="journal article" date="2019" name="Int. J. Syst. Evol. Microbiol.">
        <title>The Global Catalogue of Microorganisms (GCM) 10K type strain sequencing project: providing services to taxonomists for standard genome sequencing and annotation.</title>
        <authorList>
            <consortium name="The Broad Institute Genomics Platform"/>
            <consortium name="The Broad Institute Genome Sequencing Center for Infectious Disease"/>
            <person name="Wu L."/>
            <person name="Ma J."/>
        </authorList>
    </citation>
    <scope>NUCLEOTIDE SEQUENCE [LARGE SCALE GENOMIC DNA]</scope>
    <source>
        <strain evidence="6">CGMCC 4.7396</strain>
    </source>
</reference>
<dbReference type="Pfam" id="PF00534">
    <property type="entry name" value="Glycos_transf_1"/>
    <property type="match status" value="1"/>
</dbReference>
<dbReference type="Pfam" id="PF13439">
    <property type="entry name" value="Glyco_transf_4"/>
    <property type="match status" value="1"/>
</dbReference>
<dbReference type="RefSeq" id="WP_387972960.1">
    <property type="nucleotide sequence ID" value="NZ_JBHRWO010000007.1"/>
</dbReference>
<proteinExistence type="predicted"/>
<dbReference type="Proteomes" id="UP001595712">
    <property type="component" value="Unassembled WGS sequence"/>
</dbReference>